<dbReference type="AlphaFoldDB" id="A0A839ESY3"/>
<organism evidence="2 3">
    <name type="scientific">Dokdonella fugitiva</name>
    <dbReference type="NCBI Taxonomy" id="328517"/>
    <lineage>
        <taxon>Bacteria</taxon>
        <taxon>Pseudomonadati</taxon>
        <taxon>Pseudomonadota</taxon>
        <taxon>Gammaproteobacteria</taxon>
        <taxon>Lysobacterales</taxon>
        <taxon>Rhodanobacteraceae</taxon>
        <taxon>Dokdonella</taxon>
    </lineage>
</organism>
<name>A0A839ESY3_9GAMM</name>
<sequence>MRTLVRSVLAATLAALAGCSASTAPPAAGTASEATPAPLTDAMRAAMSAVLQGDGRDAVAKLQAIDPATLAEPARALRACMLDRLDARHVPAITLDDAFAASVLAAYREYWLRSLRAEHPAADNEAQLLAALNALVVADGGSAAASMGDVEPLLHRRIEAHGRHALFGQTLPLREFMLWSSETRHPYDVALPQGPQPVTVVFMDDFASLGWAGFASCDRVHSGGWTKPEGLYAVRGAYDTASEKFSVSYLAHEAEHYWDNTHFPTLEQPELEYRAKLVEIASAHATLLDLLDAFGGNTSEDRGVPHSHANARIVRELRTRLFGGDATRAWTSIDAARINAAAAELLAEDTHRLQVAAPRAEL</sequence>
<dbReference type="Proteomes" id="UP000550401">
    <property type="component" value="Unassembled WGS sequence"/>
</dbReference>
<evidence type="ECO:0000256" key="1">
    <source>
        <dbReference type="SAM" id="SignalP"/>
    </source>
</evidence>
<dbReference type="EMBL" id="JACGXL010000002">
    <property type="protein sequence ID" value="MBA8887567.1"/>
    <property type="molecule type" value="Genomic_DNA"/>
</dbReference>
<keyword evidence="3" id="KW-1185">Reference proteome</keyword>
<gene>
    <name evidence="2" type="ORF">FHW12_001781</name>
</gene>
<dbReference type="PROSITE" id="PS51257">
    <property type="entry name" value="PROKAR_LIPOPROTEIN"/>
    <property type="match status" value="1"/>
</dbReference>
<reference evidence="2 3" key="1">
    <citation type="submission" date="2020-07" db="EMBL/GenBank/DDBJ databases">
        <title>Genomic Encyclopedia of Type Strains, Phase IV (KMG-V): Genome sequencing to study the core and pangenomes of soil and plant-associated prokaryotes.</title>
        <authorList>
            <person name="Whitman W."/>
        </authorList>
    </citation>
    <scope>NUCLEOTIDE SEQUENCE [LARGE SCALE GENOMIC DNA]</scope>
    <source>
        <strain evidence="2 3">RH2WT43</strain>
    </source>
</reference>
<keyword evidence="1" id="KW-0732">Signal</keyword>
<comment type="caution">
    <text evidence="2">The sequence shown here is derived from an EMBL/GenBank/DDBJ whole genome shotgun (WGS) entry which is preliminary data.</text>
</comment>
<proteinExistence type="predicted"/>
<dbReference type="RefSeq" id="WP_182530626.1">
    <property type="nucleotide sequence ID" value="NZ_JACGXL010000002.1"/>
</dbReference>
<evidence type="ECO:0000313" key="3">
    <source>
        <dbReference type="Proteomes" id="UP000550401"/>
    </source>
</evidence>
<protein>
    <submittedName>
        <fullName evidence="2">Uncharacterized protein</fullName>
    </submittedName>
</protein>
<accession>A0A839ESY3</accession>
<feature type="chain" id="PRO_5032403322" evidence="1">
    <location>
        <begin position="18"/>
        <end position="362"/>
    </location>
</feature>
<evidence type="ECO:0000313" key="2">
    <source>
        <dbReference type="EMBL" id="MBA8887567.1"/>
    </source>
</evidence>
<feature type="signal peptide" evidence="1">
    <location>
        <begin position="1"/>
        <end position="17"/>
    </location>
</feature>